<dbReference type="PROSITE" id="PS50956">
    <property type="entry name" value="HTH_ASNC_2"/>
    <property type="match status" value="1"/>
</dbReference>
<dbReference type="PRINTS" id="PR00033">
    <property type="entry name" value="HTHASNC"/>
</dbReference>
<dbReference type="Proteomes" id="UP000248395">
    <property type="component" value="Unassembled WGS sequence"/>
</dbReference>
<accession>A0A318JA63</accession>
<dbReference type="InterPro" id="IPR011008">
    <property type="entry name" value="Dimeric_a/b-barrel"/>
</dbReference>
<evidence type="ECO:0000313" key="5">
    <source>
        <dbReference type="EMBL" id="PXX46299.1"/>
    </source>
</evidence>
<dbReference type="OrthoDB" id="8526125at2"/>
<evidence type="ECO:0000313" key="6">
    <source>
        <dbReference type="Proteomes" id="UP000248395"/>
    </source>
</evidence>
<keyword evidence="3" id="KW-0804">Transcription</keyword>
<dbReference type="InterPro" id="IPR011991">
    <property type="entry name" value="ArsR-like_HTH"/>
</dbReference>
<protein>
    <submittedName>
        <fullName evidence="5">AsnC family transcriptional regulator</fullName>
    </submittedName>
</protein>
<dbReference type="GO" id="GO:0006355">
    <property type="term" value="P:regulation of DNA-templated transcription"/>
    <property type="evidence" value="ECO:0007669"/>
    <property type="project" value="UniProtKB-ARBA"/>
</dbReference>
<dbReference type="Pfam" id="PF13412">
    <property type="entry name" value="HTH_24"/>
    <property type="match status" value="1"/>
</dbReference>
<evidence type="ECO:0000256" key="3">
    <source>
        <dbReference type="ARBA" id="ARBA00023163"/>
    </source>
</evidence>
<dbReference type="SUPFAM" id="SSF54909">
    <property type="entry name" value="Dimeric alpha+beta barrel"/>
    <property type="match status" value="1"/>
</dbReference>
<keyword evidence="6" id="KW-1185">Reference proteome</keyword>
<dbReference type="SMART" id="SM00344">
    <property type="entry name" value="HTH_ASNC"/>
    <property type="match status" value="1"/>
</dbReference>
<keyword evidence="1" id="KW-0805">Transcription regulation</keyword>
<evidence type="ECO:0000256" key="2">
    <source>
        <dbReference type="ARBA" id="ARBA00023125"/>
    </source>
</evidence>
<dbReference type="PANTHER" id="PTHR30154:SF34">
    <property type="entry name" value="TRANSCRIPTIONAL REGULATOR AZLB"/>
    <property type="match status" value="1"/>
</dbReference>
<comment type="caution">
    <text evidence="5">The sequence shown here is derived from an EMBL/GenBank/DDBJ whole genome shotgun (WGS) entry which is preliminary data.</text>
</comment>
<gene>
    <name evidence="5" type="ORF">DFR38_109141</name>
</gene>
<dbReference type="Gene3D" id="3.30.70.920">
    <property type="match status" value="1"/>
</dbReference>
<dbReference type="RefSeq" id="WP_059285708.1">
    <property type="nucleotide sequence ID" value="NZ_LNQU01000037.1"/>
</dbReference>
<dbReference type="EMBL" id="QJKC01000009">
    <property type="protein sequence ID" value="PXX46299.1"/>
    <property type="molecule type" value="Genomic_DNA"/>
</dbReference>
<sequence>MADEKQLDSYDRKLLALLQEDARRTHDELAEAVSLSPTAVTRRLKRLRSEGIIRREVALVDPAVLGRPLRLVVNVILERERIALVDAFKQAIRAAPEVVECYHVTGRPDFVLVVLVRDMGDYERFCREHIMSNDNVREFESLVVMETTKYSTAVPQDTAGEGS</sequence>
<name>A0A318JA63_9NEIS</name>
<dbReference type="InterPro" id="IPR036390">
    <property type="entry name" value="WH_DNA-bd_sf"/>
</dbReference>
<proteinExistence type="predicted"/>
<dbReference type="PANTHER" id="PTHR30154">
    <property type="entry name" value="LEUCINE-RESPONSIVE REGULATORY PROTEIN"/>
    <property type="match status" value="1"/>
</dbReference>
<dbReference type="SUPFAM" id="SSF46785">
    <property type="entry name" value="Winged helix' DNA-binding domain"/>
    <property type="match status" value="1"/>
</dbReference>
<evidence type="ECO:0000259" key="4">
    <source>
        <dbReference type="PROSITE" id="PS50956"/>
    </source>
</evidence>
<evidence type="ECO:0000256" key="1">
    <source>
        <dbReference type="ARBA" id="ARBA00023015"/>
    </source>
</evidence>
<feature type="domain" description="HTH asnC-type" evidence="4">
    <location>
        <begin position="7"/>
        <end position="68"/>
    </location>
</feature>
<keyword evidence="2" id="KW-0238">DNA-binding</keyword>
<dbReference type="Gene3D" id="1.10.10.10">
    <property type="entry name" value="Winged helix-like DNA-binding domain superfamily/Winged helix DNA-binding domain"/>
    <property type="match status" value="1"/>
</dbReference>
<organism evidence="5 6">
    <name type="scientific">Aquitalea magnusonii</name>
    <dbReference type="NCBI Taxonomy" id="332411"/>
    <lineage>
        <taxon>Bacteria</taxon>
        <taxon>Pseudomonadati</taxon>
        <taxon>Pseudomonadota</taxon>
        <taxon>Betaproteobacteria</taxon>
        <taxon>Neisseriales</taxon>
        <taxon>Chromobacteriaceae</taxon>
        <taxon>Aquitalea</taxon>
    </lineage>
</organism>
<dbReference type="AlphaFoldDB" id="A0A318JA63"/>
<reference evidence="5 6" key="1">
    <citation type="submission" date="2018-05" db="EMBL/GenBank/DDBJ databases">
        <title>Genomic Encyclopedia of Type Strains, Phase IV (KMG-IV): sequencing the most valuable type-strain genomes for metagenomic binning, comparative biology and taxonomic classification.</title>
        <authorList>
            <person name="Goeker M."/>
        </authorList>
    </citation>
    <scope>NUCLEOTIDE SEQUENCE [LARGE SCALE GENOMIC DNA]</scope>
    <source>
        <strain evidence="5 6">DSM 25134</strain>
    </source>
</reference>
<dbReference type="GO" id="GO:0005829">
    <property type="term" value="C:cytosol"/>
    <property type="evidence" value="ECO:0007669"/>
    <property type="project" value="TreeGrafter"/>
</dbReference>
<dbReference type="Pfam" id="PF01037">
    <property type="entry name" value="AsnC_trans_reg"/>
    <property type="match status" value="1"/>
</dbReference>
<dbReference type="GO" id="GO:0043565">
    <property type="term" value="F:sequence-specific DNA binding"/>
    <property type="evidence" value="ECO:0007669"/>
    <property type="project" value="InterPro"/>
</dbReference>
<dbReference type="InterPro" id="IPR019888">
    <property type="entry name" value="Tscrpt_reg_AsnC-like"/>
</dbReference>
<dbReference type="InterPro" id="IPR000485">
    <property type="entry name" value="AsnC-type_HTH_dom"/>
</dbReference>
<dbReference type="InterPro" id="IPR019887">
    <property type="entry name" value="Tscrpt_reg_AsnC/Lrp_C"/>
</dbReference>
<dbReference type="CDD" id="cd00090">
    <property type="entry name" value="HTH_ARSR"/>
    <property type="match status" value="1"/>
</dbReference>
<dbReference type="GO" id="GO:0043200">
    <property type="term" value="P:response to amino acid"/>
    <property type="evidence" value="ECO:0007669"/>
    <property type="project" value="TreeGrafter"/>
</dbReference>
<dbReference type="InterPro" id="IPR036388">
    <property type="entry name" value="WH-like_DNA-bd_sf"/>
</dbReference>